<dbReference type="PANTHER" id="PTHR42993:SF1">
    <property type="entry name" value="MAOC-LIKE DEHYDRATASE DOMAIN-CONTAINING PROTEIN"/>
    <property type="match status" value="1"/>
</dbReference>
<comment type="similarity">
    <text evidence="1">Belongs to the enoyl-CoA hydratase/isomerase family.</text>
</comment>
<reference evidence="4" key="1">
    <citation type="submission" date="2018-02" db="EMBL/GenBank/DDBJ databases">
        <title>Draft genome sequencing of Rhodococcus opacus KU647198.</title>
        <authorList>
            <person name="Zheng B.-X."/>
        </authorList>
    </citation>
    <scope>NUCLEOTIDE SEQUENCE [LARGE SCALE GENOMIC DNA]</scope>
    <source>
        <strain evidence="4">04-OD7</strain>
    </source>
</reference>
<dbReference type="Pfam" id="PF01575">
    <property type="entry name" value="MaoC_dehydratas"/>
    <property type="match status" value="1"/>
</dbReference>
<dbReference type="Gene3D" id="3.10.129.10">
    <property type="entry name" value="Hotdog Thioesterase"/>
    <property type="match status" value="1"/>
</dbReference>
<evidence type="ECO:0000256" key="1">
    <source>
        <dbReference type="ARBA" id="ARBA00005254"/>
    </source>
</evidence>
<dbReference type="InterPro" id="IPR029069">
    <property type="entry name" value="HotDog_dom_sf"/>
</dbReference>
<dbReference type="SUPFAM" id="SSF54637">
    <property type="entry name" value="Thioesterase/thiol ester dehydrase-isomerase"/>
    <property type="match status" value="1"/>
</dbReference>
<accession>A0A2S8JAF0</accession>
<evidence type="ECO:0000313" key="4">
    <source>
        <dbReference type="Proteomes" id="UP000239290"/>
    </source>
</evidence>
<dbReference type="RefSeq" id="WP_105415772.1">
    <property type="nucleotide sequence ID" value="NZ_PUIO01000017.1"/>
</dbReference>
<organism evidence="3 4">
    <name type="scientific">Rhodococcus opacus</name>
    <name type="common">Nocardia opaca</name>
    <dbReference type="NCBI Taxonomy" id="37919"/>
    <lineage>
        <taxon>Bacteria</taxon>
        <taxon>Bacillati</taxon>
        <taxon>Actinomycetota</taxon>
        <taxon>Actinomycetes</taxon>
        <taxon>Mycobacteriales</taxon>
        <taxon>Nocardiaceae</taxon>
        <taxon>Rhodococcus</taxon>
    </lineage>
</organism>
<dbReference type="EMBL" id="PUIO01000017">
    <property type="protein sequence ID" value="PQP23889.1"/>
    <property type="molecule type" value="Genomic_DNA"/>
</dbReference>
<dbReference type="PANTHER" id="PTHR42993">
    <property type="entry name" value="MAOC-LIKE DEHYDRATASE DOMAIN-CONTAINING PROTEIN"/>
    <property type="match status" value="1"/>
</dbReference>
<evidence type="ECO:0000313" key="3">
    <source>
        <dbReference type="EMBL" id="PQP23889.1"/>
    </source>
</evidence>
<dbReference type="InterPro" id="IPR002539">
    <property type="entry name" value="MaoC-like_dom"/>
</dbReference>
<dbReference type="AlphaFoldDB" id="A0A2S8JAF0"/>
<evidence type="ECO:0000259" key="2">
    <source>
        <dbReference type="Pfam" id="PF01575"/>
    </source>
</evidence>
<proteinExistence type="inferred from homology"/>
<gene>
    <name evidence="3" type="ORF">C5613_16245</name>
</gene>
<feature type="domain" description="MaoC-like" evidence="2">
    <location>
        <begin position="15"/>
        <end position="111"/>
    </location>
</feature>
<sequence length="149" mass="16352">MTTHLTRPAELLDLVGEQLGTTDWYQITYERVNLFADATGDYRRLPHPPPRTAAAFQNAVASGYLTLSLLPRALGDLLTIDSAPETIDYGLNRVRFPTPARVGTKVRCTGRILAAQRFEAGLEAVFGVTFESVEATSPVCVAEPVIIYR</sequence>
<comment type="caution">
    <text evidence="3">The sequence shown here is derived from an EMBL/GenBank/DDBJ whole genome shotgun (WGS) entry which is preliminary data.</text>
</comment>
<protein>
    <submittedName>
        <fullName evidence="3">Protein dehydratase</fullName>
    </submittedName>
</protein>
<dbReference type="Proteomes" id="UP000239290">
    <property type="component" value="Unassembled WGS sequence"/>
</dbReference>
<name>A0A2S8JAF0_RHOOP</name>